<dbReference type="OrthoDB" id="2704397at2759"/>
<feature type="compositionally biased region" description="Polar residues" evidence="1">
    <location>
        <begin position="1"/>
        <end position="28"/>
    </location>
</feature>
<dbReference type="InParanoid" id="A0A0C3N2B0"/>
<dbReference type="HOGENOM" id="CLU_076669_0_0_1"/>
<reference evidence="2 3" key="1">
    <citation type="submission" date="2014-04" db="EMBL/GenBank/DDBJ databases">
        <authorList>
            <consortium name="DOE Joint Genome Institute"/>
            <person name="Kuo A."/>
            <person name="Kohler A."/>
            <person name="Costa M.D."/>
            <person name="Nagy L.G."/>
            <person name="Floudas D."/>
            <person name="Copeland A."/>
            <person name="Barry K.W."/>
            <person name="Cichocki N."/>
            <person name="Veneault-Fourrey C."/>
            <person name="LaButti K."/>
            <person name="Lindquist E.A."/>
            <person name="Lipzen A."/>
            <person name="Lundell T."/>
            <person name="Morin E."/>
            <person name="Murat C."/>
            <person name="Sun H."/>
            <person name="Tunlid A."/>
            <person name="Henrissat B."/>
            <person name="Grigoriev I.V."/>
            <person name="Hibbett D.S."/>
            <person name="Martin F."/>
            <person name="Nordberg H.P."/>
            <person name="Cantor M.N."/>
            <person name="Hua S.X."/>
        </authorList>
    </citation>
    <scope>NUCLEOTIDE SEQUENCE [LARGE SCALE GENOMIC DNA]</scope>
    <source>
        <strain evidence="2 3">Marx 270</strain>
    </source>
</reference>
<protein>
    <submittedName>
        <fullName evidence="2">Uncharacterized protein</fullName>
    </submittedName>
</protein>
<proteinExistence type="predicted"/>
<dbReference type="AlphaFoldDB" id="A0A0C3N2B0"/>
<name>A0A0C3N2B0_PISTI</name>
<gene>
    <name evidence="2" type="ORF">M404DRAFT_34325</name>
</gene>
<evidence type="ECO:0000313" key="3">
    <source>
        <dbReference type="Proteomes" id="UP000054217"/>
    </source>
</evidence>
<evidence type="ECO:0000256" key="1">
    <source>
        <dbReference type="SAM" id="MobiDB-lite"/>
    </source>
</evidence>
<reference evidence="3" key="2">
    <citation type="submission" date="2015-01" db="EMBL/GenBank/DDBJ databases">
        <title>Evolutionary Origins and Diversification of the Mycorrhizal Mutualists.</title>
        <authorList>
            <consortium name="DOE Joint Genome Institute"/>
            <consortium name="Mycorrhizal Genomics Consortium"/>
            <person name="Kohler A."/>
            <person name="Kuo A."/>
            <person name="Nagy L.G."/>
            <person name="Floudas D."/>
            <person name="Copeland A."/>
            <person name="Barry K.W."/>
            <person name="Cichocki N."/>
            <person name="Veneault-Fourrey C."/>
            <person name="LaButti K."/>
            <person name="Lindquist E.A."/>
            <person name="Lipzen A."/>
            <person name="Lundell T."/>
            <person name="Morin E."/>
            <person name="Murat C."/>
            <person name="Riley R."/>
            <person name="Ohm R."/>
            <person name="Sun H."/>
            <person name="Tunlid A."/>
            <person name="Henrissat B."/>
            <person name="Grigoriev I.V."/>
            <person name="Hibbett D.S."/>
            <person name="Martin F."/>
        </authorList>
    </citation>
    <scope>NUCLEOTIDE SEQUENCE [LARGE SCALE GENOMIC DNA]</scope>
    <source>
        <strain evidence="3">Marx 270</strain>
    </source>
</reference>
<feature type="region of interest" description="Disordered" evidence="1">
    <location>
        <begin position="325"/>
        <end position="344"/>
    </location>
</feature>
<dbReference type="Proteomes" id="UP000054217">
    <property type="component" value="Unassembled WGS sequence"/>
</dbReference>
<sequence>MSSRQVSPRIPTNSSGFQKATTPELQITSDDEEADIRAKMAEHKWRKVLREEATRLEAERLERERLEAEQCERERMEAEKQEQEQLEAERKEQEWLEAERWEREIQAQQKTGELKGKAWATSTGVVNTILCRQCKKGWVPCTFSHAQQSKRKKRTCDQCTEMKVKCELPEGVEPETEEAGAKAGKKRALEDAMLPRAREKKKVTQTKSGVPSESEAGPLGVVAPATASSDPLVVVVVKGFELIAAAMDRQTAEIRLGDLLGEFEFTLHLSTLLSESSEELHSDMADLELESLQSDHERVGVELDEGIMCRPKDVHMKGRWSDLGNGEEKELWASDGEVFEGDSE</sequence>
<keyword evidence="3" id="KW-1185">Reference proteome</keyword>
<organism evidence="2 3">
    <name type="scientific">Pisolithus tinctorius Marx 270</name>
    <dbReference type="NCBI Taxonomy" id="870435"/>
    <lineage>
        <taxon>Eukaryota</taxon>
        <taxon>Fungi</taxon>
        <taxon>Dikarya</taxon>
        <taxon>Basidiomycota</taxon>
        <taxon>Agaricomycotina</taxon>
        <taxon>Agaricomycetes</taxon>
        <taxon>Agaricomycetidae</taxon>
        <taxon>Boletales</taxon>
        <taxon>Sclerodermatineae</taxon>
        <taxon>Pisolithaceae</taxon>
        <taxon>Pisolithus</taxon>
    </lineage>
</organism>
<evidence type="ECO:0000313" key="2">
    <source>
        <dbReference type="EMBL" id="KIN95199.1"/>
    </source>
</evidence>
<accession>A0A0C3N2B0</accession>
<feature type="region of interest" description="Disordered" evidence="1">
    <location>
        <begin position="66"/>
        <end position="91"/>
    </location>
</feature>
<dbReference type="EMBL" id="KN832073">
    <property type="protein sequence ID" value="KIN95199.1"/>
    <property type="molecule type" value="Genomic_DNA"/>
</dbReference>
<feature type="region of interest" description="Disordered" evidence="1">
    <location>
        <begin position="1"/>
        <end position="32"/>
    </location>
</feature>